<keyword evidence="3" id="KW-0547">Nucleotide-binding</keyword>
<feature type="compositionally biased region" description="Low complexity" evidence="5">
    <location>
        <begin position="27"/>
        <end position="36"/>
    </location>
</feature>
<dbReference type="GO" id="GO:0005524">
    <property type="term" value="F:ATP binding"/>
    <property type="evidence" value="ECO:0007669"/>
    <property type="project" value="UniProtKB-KW"/>
</dbReference>
<dbReference type="GO" id="GO:0006633">
    <property type="term" value="P:fatty acid biosynthetic process"/>
    <property type="evidence" value="ECO:0007669"/>
    <property type="project" value="TreeGrafter"/>
</dbReference>
<evidence type="ECO:0000259" key="7">
    <source>
        <dbReference type="Pfam" id="PF13193"/>
    </source>
</evidence>
<feature type="compositionally biased region" description="Basic and acidic residues" evidence="5">
    <location>
        <begin position="610"/>
        <end position="629"/>
    </location>
</feature>
<evidence type="ECO:0000256" key="4">
    <source>
        <dbReference type="ARBA" id="ARBA00022840"/>
    </source>
</evidence>
<dbReference type="Pfam" id="PF00501">
    <property type="entry name" value="AMP-binding"/>
    <property type="match status" value="1"/>
</dbReference>
<feature type="domain" description="AMP-binding enzyme C-terminal" evidence="7">
    <location>
        <begin position="472"/>
        <end position="550"/>
    </location>
</feature>
<evidence type="ECO:0000313" key="9">
    <source>
        <dbReference type="Proteomes" id="UP000319210"/>
    </source>
</evidence>
<dbReference type="GO" id="GO:0004321">
    <property type="term" value="F:fatty-acyl-CoA synthase activity"/>
    <property type="evidence" value="ECO:0007669"/>
    <property type="project" value="TreeGrafter"/>
</dbReference>
<dbReference type="PROSITE" id="PS00455">
    <property type="entry name" value="AMP_BINDING"/>
    <property type="match status" value="1"/>
</dbReference>
<protein>
    <submittedName>
        <fullName evidence="8">AMP-dependent synthetase</fullName>
    </submittedName>
</protein>
<comment type="similarity">
    <text evidence="1">Belongs to the ATP-dependent AMP-binding enzyme family.</text>
</comment>
<dbReference type="AlphaFoldDB" id="A0A4Y3R4D6"/>
<evidence type="ECO:0000256" key="1">
    <source>
        <dbReference type="ARBA" id="ARBA00006432"/>
    </source>
</evidence>
<evidence type="ECO:0000259" key="6">
    <source>
        <dbReference type="Pfam" id="PF00501"/>
    </source>
</evidence>
<dbReference type="InterPro" id="IPR051087">
    <property type="entry name" value="Mitochondrial_ACSM"/>
</dbReference>
<accession>A0A4Y3R4D6</accession>
<name>A0A4Y3R4D6_STRCI</name>
<dbReference type="GO" id="GO:0006637">
    <property type="term" value="P:acyl-CoA metabolic process"/>
    <property type="evidence" value="ECO:0007669"/>
    <property type="project" value="TreeGrafter"/>
</dbReference>
<organism evidence="8 9">
    <name type="scientific">Streptomyces cacaoi</name>
    <dbReference type="NCBI Taxonomy" id="1898"/>
    <lineage>
        <taxon>Bacteria</taxon>
        <taxon>Bacillati</taxon>
        <taxon>Actinomycetota</taxon>
        <taxon>Actinomycetes</taxon>
        <taxon>Kitasatosporales</taxon>
        <taxon>Streptomycetaceae</taxon>
        <taxon>Streptomyces</taxon>
    </lineage>
</organism>
<dbReference type="RefSeq" id="WP_230988897.1">
    <property type="nucleotide sequence ID" value="NZ_BJMM01000032.1"/>
</dbReference>
<evidence type="ECO:0000256" key="2">
    <source>
        <dbReference type="ARBA" id="ARBA00022598"/>
    </source>
</evidence>
<feature type="compositionally biased region" description="Basic and acidic residues" evidence="5">
    <location>
        <begin position="578"/>
        <end position="588"/>
    </location>
</feature>
<reference evidence="8 9" key="1">
    <citation type="submission" date="2019-06" db="EMBL/GenBank/DDBJ databases">
        <title>Whole genome shotgun sequence of Streptomyces cacaoi subsp. cacaoi NBRC 12748.</title>
        <authorList>
            <person name="Hosoyama A."/>
            <person name="Uohara A."/>
            <person name="Ohji S."/>
            <person name="Ichikawa N."/>
        </authorList>
    </citation>
    <scope>NUCLEOTIDE SEQUENCE [LARGE SCALE GENOMIC DNA]</scope>
    <source>
        <strain evidence="8 9">NBRC 12748</strain>
    </source>
</reference>
<dbReference type="Proteomes" id="UP000319210">
    <property type="component" value="Unassembled WGS sequence"/>
</dbReference>
<dbReference type="EMBL" id="BJMM01000032">
    <property type="protein sequence ID" value="GEB52495.1"/>
    <property type="molecule type" value="Genomic_DNA"/>
</dbReference>
<feature type="region of interest" description="Disordered" evidence="5">
    <location>
        <begin position="1"/>
        <end position="36"/>
    </location>
</feature>
<evidence type="ECO:0000256" key="3">
    <source>
        <dbReference type="ARBA" id="ARBA00022741"/>
    </source>
</evidence>
<dbReference type="InterPro" id="IPR000873">
    <property type="entry name" value="AMP-dep_synth/lig_dom"/>
</dbReference>
<dbReference type="GO" id="GO:0016405">
    <property type="term" value="F:CoA-ligase activity"/>
    <property type="evidence" value="ECO:0007669"/>
    <property type="project" value="UniProtKB-ARBA"/>
</dbReference>
<dbReference type="InterPro" id="IPR045851">
    <property type="entry name" value="AMP-bd_C_sf"/>
</dbReference>
<feature type="region of interest" description="Disordered" evidence="5">
    <location>
        <begin position="554"/>
        <end position="629"/>
    </location>
</feature>
<dbReference type="InterPro" id="IPR042099">
    <property type="entry name" value="ANL_N_sf"/>
</dbReference>
<dbReference type="InterPro" id="IPR025110">
    <property type="entry name" value="AMP-bd_C"/>
</dbReference>
<proteinExistence type="inferred from homology"/>
<evidence type="ECO:0000313" key="8">
    <source>
        <dbReference type="EMBL" id="GEB52495.1"/>
    </source>
</evidence>
<feature type="compositionally biased region" description="Low complexity" evidence="5">
    <location>
        <begin position="554"/>
        <end position="574"/>
    </location>
</feature>
<dbReference type="Pfam" id="PF13193">
    <property type="entry name" value="AMP-binding_C"/>
    <property type="match status" value="1"/>
</dbReference>
<keyword evidence="9" id="KW-1185">Reference proteome</keyword>
<dbReference type="InterPro" id="IPR020845">
    <property type="entry name" value="AMP-binding_CS"/>
</dbReference>
<dbReference type="GO" id="GO:0015645">
    <property type="term" value="F:fatty acid ligase activity"/>
    <property type="evidence" value="ECO:0007669"/>
    <property type="project" value="TreeGrafter"/>
</dbReference>
<feature type="domain" description="AMP-dependent synthetase/ligase" evidence="6">
    <location>
        <begin position="64"/>
        <end position="422"/>
    </location>
</feature>
<keyword evidence="2" id="KW-0436">Ligase</keyword>
<dbReference type="Gene3D" id="3.40.50.12780">
    <property type="entry name" value="N-terminal domain of ligase-like"/>
    <property type="match status" value="1"/>
</dbReference>
<keyword evidence="4" id="KW-0067">ATP-binding</keyword>
<sequence>MSTSASASPFTAGGADESEPAEPAGHPTGRPGGVVSPVGPAPYRALCAGHRWDVPERYNMAADVADRHPGDRLALIFEDHTGRHDEVDWQQIQDRSRRIAARLHALGVRKGDRVAVLLPQRPDTPATYLGVLRTGAVLVTMSLLWADEPIRYRLADSGTSVLVTEGSALGRVGAPGAPDGLLGAGVEVVDVDDPSIAALPPEFETADTAPDDPALIFYTSGTTGPAKGIVHAHRTLLGHNEFRYCHDLRPGDVFHGAGDWAWSMAKLLGPLRAGAVHYVYRPAKGFDPAGLLAGMARNGVTTALVNPTFLRKMRQDVPDAGSRFPQSLRVVCSSNEPLTGDLIDWFREQFGVTLLDYYGSTESYPLLGNFPGVPVKPGSMGLPLPGWHVALLDEDDREVPVGEPGEICLRAGSNPQFPLGYWGRPEASEETFGGAWYRTKDQAVRDEDGYHWFLGRTDDVIKTSGYRVGPYEVEAALREHPAVADAGVVGVPDPVRGQAVKAYIELCAGHTPGGGLADEIAAFARDTHSRFAYPRHVEFVAELPRSATGKIQRAALRARAAAPAPETPLTPASAGPRPDQEDSAHDDGAPGTGGGATGTADRTGTAGGAARDDSGQGRRADDEPGPRHA</sequence>
<gene>
    <name evidence="8" type="ORF">SCA03_50460</name>
</gene>
<dbReference type="Gene3D" id="3.30.300.30">
    <property type="match status" value="1"/>
</dbReference>
<dbReference type="PANTHER" id="PTHR43605:SF10">
    <property type="entry name" value="ACYL-COA SYNTHETASE MEDIUM CHAIN FAMILY MEMBER 3"/>
    <property type="match status" value="1"/>
</dbReference>
<dbReference type="SUPFAM" id="SSF56801">
    <property type="entry name" value="Acetyl-CoA synthetase-like"/>
    <property type="match status" value="1"/>
</dbReference>
<dbReference type="PANTHER" id="PTHR43605">
    <property type="entry name" value="ACYL-COENZYME A SYNTHETASE"/>
    <property type="match status" value="1"/>
</dbReference>
<evidence type="ECO:0000256" key="5">
    <source>
        <dbReference type="SAM" id="MobiDB-lite"/>
    </source>
</evidence>
<comment type="caution">
    <text evidence="8">The sequence shown here is derived from an EMBL/GenBank/DDBJ whole genome shotgun (WGS) entry which is preliminary data.</text>
</comment>